<evidence type="ECO:0000313" key="8">
    <source>
        <dbReference type="EMBL" id="BAT25808.1"/>
    </source>
</evidence>
<comment type="subcellular location">
    <subcellularLocation>
        <location evidence="1">Cell membrane</location>
        <topology evidence="1">Multi-pass membrane protein</topology>
    </subcellularLocation>
</comment>
<evidence type="ECO:0000256" key="1">
    <source>
        <dbReference type="ARBA" id="ARBA00004651"/>
    </source>
</evidence>
<feature type="transmembrane region" description="Helical" evidence="6">
    <location>
        <begin position="82"/>
        <end position="102"/>
    </location>
</feature>
<evidence type="ECO:0000256" key="5">
    <source>
        <dbReference type="ARBA" id="ARBA00023136"/>
    </source>
</evidence>
<dbReference type="InterPro" id="IPR000620">
    <property type="entry name" value="EamA_dom"/>
</dbReference>
<feature type="transmembrane region" description="Helical" evidence="6">
    <location>
        <begin position="108"/>
        <end position="130"/>
    </location>
</feature>
<keyword evidence="3 6" id="KW-0812">Transmembrane</keyword>
<evidence type="ECO:0000256" key="6">
    <source>
        <dbReference type="SAM" id="Phobius"/>
    </source>
</evidence>
<dbReference type="EMBL" id="LC066370">
    <property type="protein sequence ID" value="BAT25808.1"/>
    <property type="molecule type" value="Genomic_DNA"/>
</dbReference>
<feature type="transmembrane region" description="Helical" evidence="6">
    <location>
        <begin position="53"/>
        <end position="70"/>
    </location>
</feature>
<evidence type="ECO:0000256" key="3">
    <source>
        <dbReference type="ARBA" id="ARBA00022692"/>
    </source>
</evidence>
<protein>
    <submittedName>
        <fullName evidence="8">Permease of the drug/metabolite transporter DMT superfamily</fullName>
    </submittedName>
</protein>
<feature type="transmembrane region" description="Helical" evidence="6">
    <location>
        <begin position="166"/>
        <end position="186"/>
    </location>
</feature>
<keyword evidence="5 6" id="KW-0472">Membrane</keyword>
<dbReference type="PANTHER" id="PTHR42920:SF11">
    <property type="entry name" value="INNER MEMBRANE PROTEIN YTFF"/>
    <property type="match status" value="1"/>
</dbReference>
<dbReference type="InterPro" id="IPR051258">
    <property type="entry name" value="Diverse_Substrate_Transporter"/>
</dbReference>
<feature type="domain" description="EamA" evidence="7">
    <location>
        <begin position="168"/>
        <end position="305"/>
    </location>
</feature>
<dbReference type="PROSITE" id="PS51257">
    <property type="entry name" value="PROKAR_LIPOPROTEIN"/>
    <property type="match status" value="1"/>
</dbReference>
<feature type="domain" description="EamA" evidence="7">
    <location>
        <begin position="21"/>
        <end position="151"/>
    </location>
</feature>
<dbReference type="AlphaFoldDB" id="A0A0P0YWE2"/>
<proteinExistence type="predicted"/>
<keyword evidence="2" id="KW-1003">Cell membrane</keyword>
<dbReference type="RefSeq" id="WP_082646717.1">
    <property type="nucleotide sequence ID" value="NZ_BBWQ01000001.1"/>
</dbReference>
<accession>A0A0P0YWE2</accession>
<dbReference type="PANTHER" id="PTHR42920">
    <property type="entry name" value="OS03G0707200 PROTEIN-RELATED"/>
    <property type="match status" value="1"/>
</dbReference>
<name>A0A0P0YWE2_9HYPH</name>
<sequence>MSKDNVARSRAVRRRPEIVPLILLTLAACFWGGNVIAGKLAAGALGPLSLSSLRWAFAALAILPFALPGLRRDWPHIRAGIGWLAFYGIIGFTSFNALLYSATLYTSGINVAMIQAVIPVFVMIGSFSLFRIGSSALHLMGVALAIYGVLHVASGGAPQRLLQLHLNIGDVMMVLGCLCYAAHSLCLRYRPRIGWQSFLLLTSLFAAISSLILQLLFGGGFGRLVSEVALLDTSGWMIVAYTTIFPSILAQLFYVSGVEAVGANRASLFINLVPVFGALMSVAILGERMAPYQLVAALFIITGIGFAEYSATRRR</sequence>
<evidence type="ECO:0000256" key="4">
    <source>
        <dbReference type="ARBA" id="ARBA00022989"/>
    </source>
</evidence>
<feature type="transmembrane region" description="Helical" evidence="6">
    <location>
        <begin position="268"/>
        <end position="286"/>
    </location>
</feature>
<dbReference type="InterPro" id="IPR037185">
    <property type="entry name" value="EmrE-like"/>
</dbReference>
<feature type="transmembrane region" description="Helical" evidence="6">
    <location>
        <begin position="292"/>
        <end position="311"/>
    </location>
</feature>
<feature type="transmembrane region" description="Helical" evidence="6">
    <location>
        <begin position="237"/>
        <end position="256"/>
    </location>
</feature>
<reference evidence="8" key="1">
    <citation type="journal article" date="2015" name="Proc. Natl. Acad. Sci. U.S.A.">
        <title>Bacterial clade with the ribosomal RNA operon on a small plasmid rather than the chromosome.</title>
        <authorList>
            <person name="Anda M."/>
            <person name="Ohtsubo Y."/>
            <person name="Okubo T."/>
            <person name="Sugawara M."/>
            <person name="Nagata Y."/>
            <person name="Tsuda M."/>
            <person name="Minamisawa K."/>
            <person name="Mitsui H."/>
        </authorList>
    </citation>
    <scope>NUCLEOTIDE SEQUENCE</scope>
    <source>
        <strain evidence="8">DSM 21988</strain>
    </source>
</reference>
<dbReference type="SUPFAM" id="SSF103481">
    <property type="entry name" value="Multidrug resistance efflux transporter EmrE"/>
    <property type="match status" value="2"/>
</dbReference>
<keyword evidence="4 6" id="KW-1133">Transmembrane helix</keyword>
<feature type="transmembrane region" description="Helical" evidence="6">
    <location>
        <begin position="137"/>
        <end position="154"/>
    </location>
</feature>
<evidence type="ECO:0000259" key="7">
    <source>
        <dbReference type="Pfam" id="PF00892"/>
    </source>
</evidence>
<organism evidence="8">
    <name type="scientific">Aureimonas altamirensis</name>
    <dbReference type="NCBI Taxonomy" id="370622"/>
    <lineage>
        <taxon>Bacteria</taxon>
        <taxon>Pseudomonadati</taxon>
        <taxon>Pseudomonadota</taxon>
        <taxon>Alphaproteobacteria</taxon>
        <taxon>Hyphomicrobiales</taxon>
        <taxon>Aurantimonadaceae</taxon>
        <taxon>Aureimonas</taxon>
    </lineage>
</organism>
<evidence type="ECO:0000256" key="2">
    <source>
        <dbReference type="ARBA" id="ARBA00022475"/>
    </source>
</evidence>
<dbReference type="GO" id="GO:0005886">
    <property type="term" value="C:plasma membrane"/>
    <property type="evidence" value="ECO:0007669"/>
    <property type="project" value="UniProtKB-SubCell"/>
</dbReference>
<dbReference type="Pfam" id="PF00892">
    <property type="entry name" value="EamA"/>
    <property type="match status" value="2"/>
</dbReference>
<feature type="transmembrane region" description="Helical" evidence="6">
    <location>
        <begin position="198"/>
        <end position="217"/>
    </location>
</feature>